<keyword evidence="3" id="KW-1185">Reference proteome</keyword>
<gene>
    <name evidence="2 4" type="ORF">BDZ99DRAFT_250876</name>
</gene>
<dbReference type="GeneID" id="54454568"/>
<organism evidence="2">
    <name type="scientific">Mytilinidion resinicola</name>
    <dbReference type="NCBI Taxonomy" id="574789"/>
    <lineage>
        <taxon>Eukaryota</taxon>
        <taxon>Fungi</taxon>
        <taxon>Dikarya</taxon>
        <taxon>Ascomycota</taxon>
        <taxon>Pezizomycotina</taxon>
        <taxon>Dothideomycetes</taxon>
        <taxon>Pleosporomycetidae</taxon>
        <taxon>Mytilinidiales</taxon>
        <taxon>Mytilinidiaceae</taxon>
        <taxon>Mytilinidion</taxon>
    </lineage>
</organism>
<reference evidence="2 4" key="1">
    <citation type="journal article" date="2020" name="Stud. Mycol.">
        <title>101 Dothideomycetes genomes: a test case for predicting lifestyles and emergence of pathogens.</title>
        <authorList>
            <person name="Haridas S."/>
            <person name="Albert R."/>
            <person name="Binder M."/>
            <person name="Bloem J."/>
            <person name="Labutti K."/>
            <person name="Salamov A."/>
            <person name="Andreopoulos B."/>
            <person name="Baker S."/>
            <person name="Barry K."/>
            <person name="Bills G."/>
            <person name="Bluhm B."/>
            <person name="Cannon C."/>
            <person name="Castanera R."/>
            <person name="Culley D."/>
            <person name="Daum C."/>
            <person name="Ezra D."/>
            <person name="Gonzalez J."/>
            <person name="Henrissat B."/>
            <person name="Kuo A."/>
            <person name="Liang C."/>
            <person name="Lipzen A."/>
            <person name="Lutzoni F."/>
            <person name="Magnuson J."/>
            <person name="Mondo S."/>
            <person name="Nolan M."/>
            <person name="Ohm R."/>
            <person name="Pangilinan J."/>
            <person name="Park H.-J."/>
            <person name="Ramirez L."/>
            <person name="Alfaro M."/>
            <person name="Sun H."/>
            <person name="Tritt A."/>
            <person name="Yoshinaga Y."/>
            <person name="Zwiers L.-H."/>
            <person name="Turgeon B."/>
            <person name="Goodwin S."/>
            <person name="Spatafora J."/>
            <person name="Crous P."/>
            <person name="Grigoriev I."/>
        </authorList>
    </citation>
    <scope>NUCLEOTIDE SEQUENCE</scope>
    <source>
        <strain evidence="2 4">CBS 304.34</strain>
    </source>
</reference>
<dbReference type="RefSeq" id="XP_033580123.1">
    <property type="nucleotide sequence ID" value="XM_033713675.1"/>
</dbReference>
<name>A0A6A6YXE5_9PEZI</name>
<reference evidence="4" key="3">
    <citation type="submission" date="2025-04" db="UniProtKB">
        <authorList>
            <consortium name="RefSeq"/>
        </authorList>
    </citation>
    <scope>IDENTIFICATION</scope>
    <source>
        <strain evidence="4">CBS 304.34</strain>
    </source>
</reference>
<protein>
    <submittedName>
        <fullName evidence="2 4">Uncharacterized protein</fullName>
    </submittedName>
</protein>
<reference evidence="4" key="2">
    <citation type="submission" date="2020-04" db="EMBL/GenBank/DDBJ databases">
        <authorList>
            <consortium name="NCBI Genome Project"/>
        </authorList>
    </citation>
    <scope>NUCLEOTIDE SEQUENCE</scope>
    <source>
        <strain evidence="4">CBS 304.34</strain>
    </source>
</reference>
<evidence type="ECO:0000313" key="3">
    <source>
        <dbReference type="Proteomes" id="UP000504636"/>
    </source>
</evidence>
<dbReference type="AlphaFoldDB" id="A0A6A6YXE5"/>
<evidence type="ECO:0000313" key="4">
    <source>
        <dbReference type="RefSeq" id="XP_033580123.1"/>
    </source>
</evidence>
<proteinExistence type="predicted"/>
<dbReference type="Proteomes" id="UP000504636">
    <property type="component" value="Unplaced"/>
</dbReference>
<dbReference type="EMBL" id="MU003696">
    <property type="protein sequence ID" value="KAF2813159.1"/>
    <property type="molecule type" value="Genomic_DNA"/>
</dbReference>
<feature type="compositionally biased region" description="Polar residues" evidence="1">
    <location>
        <begin position="53"/>
        <end position="69"/>
    </location>
</feature>
<sequence>MAMHVGSIICRRARGAKADTCPESVFQVKQTPDTPPAGREGPGDPSPHHPTPVVSTPSMAQHRATTARTSFHRLSHPPSRPGRTRHEASYPSDQETDVQQPACHALVLPFYSLLRRGPHVTMLRRLALNGRGVTSSGPPEWNMAATT</sequence>
<evidence type="ECO:0000256" key="1">
    <source>
        <dbReference type="SAM" id="MobiDB-lite"/>
    </source>
</evidence>
<evidence type="ECO:0000313" key="2">
    <source>
        <dbReference type="EMBL" id="KAF2813159.1"/>
    </source>
</evidence>
<accession>A0A6A6YXE5</accession>
<feature type="region of interest" description="Disordered" evidence="1">
    <location>
        <begin position="19"/>
        <end position="99"/>
    </location>
</feature>